<dbReference type="InterPro" id="IPR002018">
    <property type="entry name" value="CarbesteraseB"/>
</dbReference>
<evidence type="ECO:0000259" key="5">
    <source>
        <dbReference type="Pfam" id="PF00135"/>
    </source>
</evidence>
<evidence type="ECO:0000313" key="7">
    <source>
        <dbReference type="Proteomes" id="UP000237447"/>
    </source>
</evidence>
<dbReference type="PROSITE" id="PS00122">
    <property type="entry name" value="CARBOXYLESTERASE_B_1"/>
    <property type="match status" value="1"/>
</dbReference>
<feature type="domain" description="Carboxylesterase type B" evidence="5">
    <location>
        <begin position="52"/>
        <end position="537"/>
    </location>
</feature>
<keyword evidence="2 3" id="KW-0378">Hydrolase</keyword>
<dbReference type="InterPro" id="IPR019826">
    <property type="entry name" value="Carboxylesterase_B_AS"/>
</dbReference>
<accession>A0AAE5VM82</accession>
<name>A0AAE5VM82_9HYPH</name>
<dbReference type="EMBL" id="NXEJ01000012">
    <property type="protein sequence ID" value="POO48825.1"/>
    <property type="molecule type" value="Genomic_DNA"/>
</dbReference>
<dbReference type="InterPro" id="IPR029058">
    <property type="entry name" value="AB_hydrolase_fold"/>
</dbReference>
<evidence type="ECO:0000256" key="1">
    <source>
        <dbReference type="ARBA" id="ARBA00005964"/>
    </source>
</evidence>
<dbReference type="AlphaFoldDB" id="A0AAE5VM82"/>
<reference evidence="6 7" key="1">
    <citation type="journal article" date="2018" name="Syst. Appl. Microbiol.">
        <title>Agrobacterium rosae sp. nov., isolated from galls on different agricultural crops.</title>
        <authorList>
            <person name="Kuzmanovic N."/>
            <person name="Pulawska J."/>
            <person name="Smalla K."/>
            <person name="Nesme X."/>
        </authorList>
    </citation>
    <scope>NUCLEOTIDE SEQUENCE [LARGE SCALE GENOMIC DNA]</scope>
    <source>
        <strain evidence="6 7">NCPPB 1650</strain>
    </source>
</reference>
<dbReference type="RefSeq" id="WP_103660120.1">
    <property type="nucleotide sequence ID" value="NZ_NXEJ01000012.1"/>
</dbReference>
<evidence type="ECO:0000256" key="4">
    <source>
        <dbReference type="SAM" id="Phobius"/>
    </source>
</evidence>
<feature type="transmembrane region" description="Helical" evidence="4">
    <location>
        <begin position="21"/>
        <end position="41"/>
    </location>
</feature>
<keyword evidence="4" id="KW-1133">Transmembrane helix</keyword>
<dbReference type="SUPFAM" id="SSF53474">
    <property type="entry name" value="alpha/beta-Hydrolases"/>
    <property type="match status" value="1"/>
</dbReference>
<protein>
    <recommendedName>
        <fullName evidence="3">Carboxylic ester hydrolase</fullName>
        <ecNumber evidence="3">3.1.1.-</ecNumber>
    </recommendedName>
</protein>
<dbReference type="Pfam" id="PF00135">
    <property type="entry name" value="COesterase"/>
    <property type="match status" value="1"/>
</dbReference>
<dbReference type="InterPro" id="IPR050309">
    <property type="entry name" value="Type-B_Carboxylest/Lipase"/>
</dbReference>
<keyword evidence="4" id="KW-0812">Transmembrane</keyword>
<organism evidence="6 7">
    <name type="scientific">Agrobacterium rosae</name>
    <dbReference type="NCBI Taxonomy" id="1972867"/>
    <lineage>
        <taxon>Bacteria</taxon>
        <taxon>Pseudomonadati</taxon>
        <taxon>Pseudomonadota</taxon>
        <taxon>Alphaproteobacteria</taxon>
        <taxon>Hyphomicrobiales</taxon>
        <taxon>Rhizobiaceae</taxon>
        <taxon>Rhizobium/Agrobacterium group</taxon>
        <taxon>Agrobacterium</taxon>
    </lineage>
</organism>
<dbReference type="GeneID" id="86882148"/>
<gene>
    <name evidence="6" type="ORF">CPJ18_22840</name>
</gene>
<comment type="similarity">
    <text evidence="1 3">Belongs to the type-B carboxylesterase/lipase family.</text>
</comment>
<comment type="caution">
    <text evidence="6">The sequence shown here is derived from an EMBL/GenBank/DDBJ whole genome shotgun (WGS) entry which is preliminary data.</text>
</comment>
<sequence length="581" mass="63620">MQQDRRDGDRGRTRPAFAKRLRTGTAILALGVLPIFLVPAMSAQAKSAIAVETVKIEGGSVRGVGTDVPGVQVFKGLPFAGPTGGENRFRPPQPVTPWDGVRTADSWGDQVLQDVNGNPTGAFWGDEFYYDPAFMPKASENGLNLNVWTPARTTGEKLPVYVWIHGGGNHHGYASEIEFYASKLAAKGIIVVSLQYRTGALGYLSLPELSAESPNKVSGNYAVLDEIKALQWVRDNIAGFGGDPRNVTVGGQSAGARNTTMLLRSPLAKKLFHRAVIESGSTGFFPSPMSKLPERETANAKGIAEVFGKPMSLADLRAIPTEDFIAKKATDGKTQLYEALHQATNGTAQHTIDGYVFTDASVDLLKPGALEGFDIMMGGTSDEYTSLQGGPDRTMTAAELGQAMRKIGYDDGWKNIYRPSDPRDAYRKSLRARTDFNLQGFILSAEIAKARNKDLNVYTFYFNHAPPGRDSEFYGSFHSSDLWYFFNSLRNQPGQRSWTDADFRMADIMSSYLANFVKSGDPNGASLPKWPQTTVKDGGSFIRFHDGYAYPVKGTPYPERDRFNREAVMKVQGLKPADLSK</sequence>
<dbReference type="GO" id="GO:0016787">
    <property type="term" value="F:hydrolase activity"/>
    <property type="evidence" value="ECO:0007669"/>
    <property type="project" value="UniProtKB-KW"/>
</dbReference>
<dbReference type="Gene3D" id="3.40.50.1820">
    <property type="entry name" value="alpha/beta hydrolase"/>
    <property type="match status" value="1"/>
</dbReference>
<dbReference type="PANTHER" id="PTHR11559">
    <property type="entry name" value="CARBOXYLESTERASE"/>
    <property type="match status" value="1"/>
</dbReference>
<evidence type="ECO:0000256" key="2">
    <source>
        <dbReference type="ARBA" id="ARBA00022801"/>
    </source>
</evidence>
<evidence type="ECO:0000256" key="3">
    <source>
        <dbReference type="RuleBase" id="RU361235"/>
    </source>
</evidence>
<dbReference type="EC" id="3.1.1.-" evidence="3"/>
<proteinExistence type="inferred from homology"/>
<dbReference type="Proteomes" id="UP000237447">
    <property type="component" value="Unassembled WGS sequence"/>
</dbReference>
<keyword evidence="4" id="KW-0472">Membrane</keyword>
<evidence type="ECO:0000313" key="6">
    <source>
        <dbReference type="EMBL" id="POO48825.1"/>
    </source>
</evidence>